<proteinExistence type="predicted"/>
<name>A0A7J6P1S3_PEROL</name>
<dbReference type="AlphaFoldDB" id="A0A7J6P1S3"/>
<accession>A0A7J6P1S3</accession>
<reference evidence="1 2" key="1">
    <citation type="submission" date="2020-04" db="EMBL/GenBank/DDBJ databases">
        <title>Perkinsus olseni comparative genomics.</title>
        <authorList>
            <person name="Bogema D.R."/>
        </authorList>
    </citation>
    <scope>NUCLEOTIDE SEQUENCE [LARGE SCALE GENOMIC DNA]</scope>
    <source>
        <strain evidence="1">00978-12</strain>
    </source>
</reference>
<dbReference type="EMBL" id="JABANP010000108">
    <property type="protein sequence ID" value="KAF4690038.1"/>
    <property type="molecule type" value="Genomic_DNA"/>
</dbReference>
<evidence type="ECO:0000313" key="1">
    <source>
        <dbReference type="EMBL" id="KAF4690038.1"/>
    </source>
</evidence>
<sequence length="199" mass="21841">MVTVNSTRKKDYSAPPEVRKNSGGYISTVYINKRRVYGPLRQTLEESVRDREQMLLAKERGASEDEIRDLVITMKRLHPSPSPVRRPNSKRARSASTTATAAAKAVAEYGMDGLVASYEMDVSLFCINMKSLLVLTILLIVSTTAVVRNDGFLKPNDVDKFNSKLKHTAQIDALKDHYKSDDFHGGPSGDGGYAGGGGF</sequence>
<evidence type="ECO:0000313" key="2">
    <source>
        <dbReference type="Proteomes" id="UP000541610"/>
    </source>
</evidence>
<organism evidence="1 2">
    <name type="scientific">Perkinsus olseni</name>
    <name type="common">Perkinsus atlanticus</name>
    <dbReference type="NCBI Taxonomy" id="32597"/>
    <lineage>
        <taxon>Eukaryota</taxon>
        <taxon>Sar</taxon>
        <taxon>Alveolata</taxon>
        <taxon>Perkinsozoa</taxon>
        <taxon>Perkinsea</taxon>
        <taxon>Perkinsida</taxon>
        <taxon>Perkinsidae</taxon>
        <taxon>Perkinsus</taxon>
    </lineage>
</organism>
<dbReference type="Proteomes" id="UP000541610">
    <property type="component" value="Unassembled WGS sequence"/>
</dbReference>
<protein>
    <submittedName>
        <fullName evidence="1">Uncharacterized protein</fullName>
    </submittedName>
</protein>
<gene>
    <name evidence="1" type="ORF">FOZ60_000701</name>
</gene>
<comment type="caution">
    <text evidence="1">The sequence shown here is derived from an EMBL/GenBank/DDBJ whole genome shotgun (WGS) entry which is preliminary data.</text>
</comment>